<evidence type="ECO:0000313" key="1">
    <source>
        <dbReference type="EMBL" id="CQI94486.1"/>
    </source>
</evidence>
<accession>A0A0U1HW47</accession>
<reference evidence="1 2" key="1">
    <citation type="submission" date="2015-03" db="EMBL/GenBank/DDBJ databases">
        <authorList>
            <person name="Murphy D."/>
        </authorList>
    </citation>
    <scope>NUCLEOTIDE SEQUENCE [LARGE SCALE GENOMIC DNA]</scope>
    <source>
        <strain evidence="1 2">68/02</strain>
    </source>
</reference>
<dbReference type="Proteomes" id="UP000042054">
    <property type="component" value="Unassembled WGS sequence"/>
</dbReference>
<dbReference type="STRING" id="29485.CH64_514"/>
<proteinExistence type="predicted"/>
<sequence length="277" mass="31144">MNVMSSHLASNLVDHCLLKNSDEASSNNNVEIKIKGDLFSFDKDKGPDEILTALGKNKLIDLVGDFKHSHLFNLLNSLLGKSLPESMMDFEQVITSGLPASYNMNVDFEPHDPSGVEMYYSVTHNENGCNLFKMSCEFIFASDCQFDNKKSAAMVEYYPQCSEKLKQYLDNRTLMQKIFDWLKSVFIIDINPSLPTKEANKIINFTLSDSIKDRVCLLHVSPNGDDTAGDNEGVTANYKDNIGKESNVKYAIENVLEIEFEAYKLIDDDLYADSPSV</sequence>
<evidence type="ECO:0000313" key="2">
    <source>
        <dbReference type="Proteomes" id="UP000042054"/>
    </source>
</evidence>
<dbReference type="EMBL" id="CTKE01000017">
    <property type="protein sequence ID" value="CQI94486.1"/>
    <property type="molecule type" value="Genomic_DNA"/>
</dbReference>
<dbReference type="RefSeq" id="WP_050535261.1">
    <property type="nucleotide sequence ID" value="NZ_CTKE01000017.1"/>
</dbReference>
<dbReference type="AlphaFoldDB" id="A0A0U1HW47"/>
<protein>
    <submittedName>
        <fullName evidence="1">Uncharacterized protein</fullName>
    </submittedName>
</protein>
<gene>
    <name evidence="1" type="ORF">ERS008555_03200</name>
</gene>
<name>A0A0U1HW47_YERRO</name>
<dbReference type="OrthoDB" id="6481200at2"/>
<organism evidence="1 2">
    <name type="scientific">Yersinia rohdei</name>
    <dbReference type="NCBI Taxonomy" id="29485"/>
    <lineage>
        <taxon>Bacteria</taxon>
        <taxon>Pseudomonadati</taxon>
        <taxon>Pseudomonadota</taxon>
        <taxon>Gammaproteobacteria</taxon>
        <taxon>Enterobacterales</taxon>
        <taxon>Yersiniaceae</taxon>
        <taxon>Yersinia</taxon>
    </lineage>
</organism>